<keyword evidence="1" id="KW-1133">Transmembrane helix</keyword>
<accession>A0A837R553</accession>
<organism evidence="2 3">
    <name type="scientific">Lactiplantibacillus pentosus DSM 20314</name>
    <dbReference type="NCBI Taxonomy" id="1423791"/>
    <lineage>
        <taxon>Bacteria</taxon>
        <taxon>Bacillati</taxon>
        <taxon>Bacillota</taxon>
        <taxon>Bacilli</taxon>
        <taxon>Lactobacillales</taxon>
        <taxon>Lactobacillaceae</taxon>
        <taxon>Lactiplantibacillus</taxon>
    </lineage>
</organism>
<sequence>MTMTTPLVVAPIKKWFVSFVVVVVIVTLWSQAIWWLASSAFGSLIILNLQFLVFPNTADRHWLSRLSLGLVFALVLIANLKFIIVSAMVFH</sequence>
<evidence type="ECO:0000313" key="3">
    <source>
        <dbReference type="Proteomes" id="UP000051020"/>
    </source>
</evidence>
<evidence type="ECO:0000313" key="2">
    <source>
        <dbReference type="EMBL" id="KRK22257.1"/>
    </source>
</evidence>
<name>A0A837R553_LACPE</name>
<dbReference type="Proteomes" id="UP000051020">
    <property type="component" value="Unassembled WGS sequence"/>
</dbReference>
<feature type="transmembrane region" description="Helical" evidence="1">
    <location>
        <begin position="35"/>
        <end position="54"/>
    </location>
</feature>
<comment type="caution">
    <text evidence="2">The sequence shown here is derived from an EMBL/GenBank/DDBJ whole genome shotgun (WGS) entry which is preliminary data.</text>
</comment>
<feature type="transmembrane region" description="Helical" evidence="1">
    <location>
        <begin position="66"/>
        <end position="90"/>
    </location>
</feature>
<keyword evidence="1" id="KW-0812">Transmembrane</keyword>
<evidence type="ECO:0000256" key="1">
    <source>
        <dbReference type="SAM" id="Phobius"/>
    </source>
</evidence>
<dbReference type="EMBL" id="AZCU01000024">
    <property type="protein sequence ID" value="KRK22257.1"/>
    <property type="molecule type" value="Genomic_DNA"/>
</dbReference>
<reference evidence="2 3" key="1">
    <citation type="journal article" date="2015" name="Genome Announc.">
        <title>Expanding the biotechnology potential of lactobacilli through comparative genomics of 213 strains and associated genera.</title>
        <authorList>
            <person name="Sun Z."/>
            <person name="Harris H.M."/>
            <person name="McCann A."/>
            <person name="Guo C."/>
            <person name="Argimon S."/>
            <person name="Zhang W."/>
            <person name="Yang X."/>
            <person name="Jeffery I.B."/>
            <person name="Cooney J.C."/>
            <person name="Kagawa T.F."/>
            <person name="Liu W."/>
            <person name="Song Y."/>
            <person name="Salvetti E."/>
            <person name="Wrobel A."/>
            <person name="Rasinkangas P."/>
            <person name="Parkhill J."/>
            <person name="Rea M.C."/>
            <person name="O'Sullivan O."/>
            <person name="Ritari J."/>
            <person name="Douillard F.P."/>
            <person name="Paul Ross R."/>
            <person name="Yang R."/>
            <person name="Briner A.E."/>
            <person name="Felis G.E."/>
            <person name="de Vos W.M."/>
            <person name="Barrangou R."/>
            <person name="Klaenhammer T.R."/>
            <person name="Caufield P.W."/>
            <person name="Cui Y."/>
            <person name="Zhang H."/>
            <person name="O'Toole P.W."/>
        </authorList>
    </citation>
    <scope>NUCLEOTIDE SEQUENCE [LARGE SCALE GENOMIC DNA]</scope>
    <source>
        <strain evidence="2 3">DSM 20314</strain>
    </source>
</reference>
<feature type="transmembrane region" description="Helical" evidence="1">
    <location>
        <begin position="12"/>
        <end position="29"/>
    </location>
</feature>
<dbReference type="AlphaFoldDB" id="A0A837R553"/>
<keyword evidence="1" id="KW-0472">Membrane</keyword>
<proteinExistence type="predicted"/>
<gene>
    <name evidence="2" type="ORF">FD24_GL001850</name>
</gene>
<protein>
    <submittedName>
        <fullName evidence="2">Uncharacterized protein</fullName>
    </submittedName>
</protein>